<dbReference type="SUPFAM" id="SSF54631">
    <property type="entry name" value="CBS-domain pair"/>
    <property type="match status" value="1"/>
</dbReference>
<dbReference type="STRING" id="54914.AV540_08790"/>
<dbReference type="InterPro" id="IPR050469">
    <property type="entry name" value="Diguanylate_Cyclase"/>
</dbReference>
<dbReference type="PANTHER" id="PTHR45138">
    <property type="entry name" value="REGULATORY COMPONENTS OF SENSORY TRANSDUCTION SYSTEM"/>
    <property type="match status" value="1"/>
</dbReference>
<gene>
    <name evidence="4" type="ORF">BPA01_05480</name>
</gene>
<dbReference type="SMART" id="SM00267">
    <property type="entry name" value="GGDEF"/>
    <property type="match status" value="1"/>
</dbReference>
<dbReference type="InterPro" id="IPR000160">
    <property type="entry name" value="GGDEF_dom"/>
</dbReference>
<dbReference type="EMBL" id="BJMH01000002">
    <property type="protein sequence ID" value="GEB30968.1"/>
    <property type="molecule type" value="Genomic_DNA"/>
</dbReference>
<dbReference type="Pfam" id="PF00571">
    <property type="entry name" value="CBS"/>
    <property type="match status" value="2"/>
</dbReference>
<dbReference type="InterPro" id="IPR000644">
    <property type="entry name" value="CBS_dom"/>
</dbReference>
<dbReference type="SMART" id="SM00116">
    <property type="entry name" value="CBS"/>
    <property type="match status" value="1"/>
</dbReference>
<dbReference type="NCBIfam" id="TIGR00254">
    <property type="entry name" value="GGDEF"/>
    <property type="match status" value="1"/>
</dbReference>
<dbReference type="AlphaFoldDB" id="A0A4Y3PID0"/>
<evidence type="ECO:0000313" key="5">
    <source>
        <dbReference type="Proteomes" id="UP000316882"/>
    </source>
</evidence>
<dbReference type="Proteomes" id="UP000316882">
    <property type="component" value="Unassembled WGS sequence"/>
</dbReference>
<protein>
    <submittedName>
        <fullName evidence="4">Diguanylate cyclase</fullName>
    </submittedName>
</protein>
<dbReference type="RefSeq" id="WP_122965181.1">
    <property type="nucleotide sequence ID" value="NZ_BJMH01000002.1"/>
</dbReference>
<feature type="domain" description="CBS" evidence="3">
    <location>
        <begin position="7"/>
        <end position="64"/>
    </location>
</feature>
<dbReference type="PROSITE" id="PS51371">
    <property type="entry name" value="CBS"/>
    <property type="match status" value="1"/>
</dbReference>
<organism evidence="4 5">
    <name type="scientific">Brevibacillus parabrevis</name>
    <dbReference type="NCBI Taxonomy" id="54914"/>
    <lineage>
        <taxon>Bacteria</taxon>
        <taxon>Bacillati</taxon>
        <taxon>Bacillota</taxon>
        <taxon>Bacilli</taxon>
        <taxon>Bacillales</taxon>
        <taxon>Paenibacillaceae</taxon>
        <taxon>Brevibacillus</taxon>
    </lineage>
</organism>
<reference evidence="4 5" key="1">
    <citation type="submission" date="2019-06" db="EMBL/GenBank/DDBJ databases">
        <title>Whole genome shotgun sequence of Brevibacillus parabrevis NBRC 12334.</title>
        <authorList>
            <person name="Hosoyama A."/>
            <person name="Uohara A."/>
            <person name="Ohji S."/>
            <person name="Ichikawa N."/>
        </authorList>
    </citation>
    <scope>NUCLEOTIDE SEQUENCE [LARGE SCALE GENOMIC DNA]</scope>
    <source>
        <strain evidence="4 5">NBRC 12334</strain>
    </source>
</reference>
<keyword evidence="1" id="KW-0129">CBS domain</keyword>
<dbReference type="GO" id="GO:0052621">
    <property type="term" value="F:diguanylate cyclase activity"/>
    <property type="evidence" value="ECO:0007669"/>
    <property type="project" value="TreeGrafter"/>
</dbReference>
<evidence type="ECO:0000313" key="4">
    <source>
        <dbReference type="EMBL" id="GEB30968.1"/>
    </source>
</evidence>
<accession>A0A4Y3PID0</accession>
<dbReference type="InterPro" id="IPR046342">
    <property type="entry name" value="CBS_dom_sf"/>
</dbReference>
<evidence type="ECO:0000256" key="1">
    <source>
        <dbReference type="PROSITE-ProRule" id="PRU00703"/>
    </source>
</evidence>
<feature type="domain" description="GGDEF" evidence="2">
    <location>
        <begin position="142"/>
        <end position="270"/>
    </location>
</feature>
<proteinExistence type="predicted"/>
<dbReference type="Gene3D" id="3.30.70.270">
    <property type="match status" value="1"/>
</dbReference>
<keyword evidence="5" id="KW-1185">Reference proteome</keyword>
<dbReference type="PANTHER" id="PTHR45138:SF9">
    <property type="entry name" value="DIGUANYLATE CYCLASE DGCM-RELATED"/>
    <property type="match status" value="1"/>
</dbReference>
<dbReference type="PROSITE" id="PS50887">
    <property type="entry name" value="GGDEF"/>
    <property type="match status" value="1"/>
</dbReference>
<dbReference type="InterPro" id="IPR029787">
    <property type="entry name" value="Nucleotide_cyclase"/>
</dbReference>
<comment type="caution">
    <text evidence="4">The sequence shown here is derived from an EMBL/GenBank/DDBJ whole genome shotgun (WGS) entry which is preliminary data.</text>
</comment>
<dbReference type="CDD" id="cd01949">
    <property type="entry name" value="GGDEF"/>
    <property type="match status" value="1"/>
</dbReference>
<sequence length="270" mass="30255">MNISEIMIPTIHSISSDKSVSHAARLMSQYQMDSLVVIDHGELVGLVTSRDVLTAHPNRIVADAMCNQMHYLLADQNIWEAHHYFLNENVKLAIVLDEEQVSGMITKETVEMKIAEYKDPLSGLYRAPYIQFIGESYLRKQIPFHLLFIDLNDFGRINKQYGHPFGDDVIRTYSAVLSSIAEDQGDHLCRYAGDEFVLISTAPIALIEQYIDLISRPTNVLDITVSAAVGHVNGCEDPDFFKRSWRELIAQASLESSAIKAQKTASALPS</sequence>
<evidence type="ECO:0000259" key="2">
    <source>
        <dbReference type="PROSITE" id="PS50887"/>
    </source>
</evidence>
<dbReference type="InterPro" id="IPR043128">
    <property type="entry name" value="Rev_trsase/Diguanyl_cyclase"/>
</dbReference>
<name>A0A4Y3PID0_BREPA</name>
<dbReference type="Gene3D" id="3.10.580.10">
    <property type="entry name" value="CBS-domain"/>
    <property type="match status" value="1"/>
</dbReference>
<dbReference type="Pfam" id="PF00990">
    <property type="entry name" value="GGDEF"/>
    <property type="match status" value="1"/>
</dbReference>
<dbReference type="SUPFAM" id="SSF55073">
    <property type="entry name" value="Nucleotide cyclase"/>
    <property type="match status" value="1"/>
</dbReference>
<evidence type="ECO:0000259" key="3">
    <source>
        <dbReference type="PROSITE" id="PS51371"/>
    </source>
</evidence>